<reference evidence="1 2" key="1">
    <citation type="submission" date="2018-01" db="EMBL/GenBank/DDBJ databases">
        <title>Draft genome of the strawberry crown rot pathogen Phytophthora cactorum.</title>
        <authorList>
            <person name="Armitage A.D."/>
            <person name="Lysoe E."/>
            <person name="Nellist C.F."/>
            <person name="Harrison R.J."/>
            <person name="Brurberg M.B."/>
        </authorList>
    </citation>
    <scope>NUCLEOTIDE SEQUENCE [LARGE SCALE GENOMIC DNA]</scope>
    <source>
        <strain evidence="1 2">10300</strain>
    </source>
</reference>
<name>A0A329RDK8_9STRA</name>
<dbReference type="OrthoDB" id="127986at2759"/>
<proteinExistence type="predicted"/>
<dbReference type="VEuPathDB" id="FungiDB:PC110_g20788"/>
<gene>
    <name evidence="1" type="ORF">PC110_g20788</name>
</gene>
<organism evidence="1 2">
    <name type="scientific">Phytophthora cactorum</name>
    <dbReference type="NCBI Taxonomy" id="29920"/>
    <lineage>
        <taxon>Eukaryota</taxon>
        <taxon>Sar</taxon>
        <taxon>Stramenopiles</taxon>
        <taxon>Oomycota</taxon>
        <taxon>Peronosporomycetes</taxon>
        <taxon>Peronosporales</taxon>
        <taxon>Peronosporaceae</taxon>
        <taxon>Phytophthora</taxon>
    </lineage>
</organism>
<comment type="caution">
    <text evidence="1">The sequence shown here is derived from an EMBL/GenBank/DDBJ whole genome shotgun (WGS) entry which is preliminary data.</text>
</comment>
<dbReference type="Proteomes" id="UP000251314">
    <property type="component" value="Unassembled WGS sequence"/>
</dbReference>
<dbReference type="CDD" id="cd09272">
    <property type="entry name" value="RNase_HI_RT_Ty1"/>
    <property type="match status" value="1"/>
</dbReference>
<protein>
    <submittedName>
        <fullName evidence="1">Uncharacterized protein</fullName>
    </submittedName>
</protein>
<dbReference type="AlphaFoldDB" id="A0A329RDK8"/>
<keyword evidence="2" id="KW-1185">Reference proteome</keyword>
<evidence type="ECO:0000313" key="2">
    <source>
        <dbReference type="Proteomes" id="UP000251314"/>
    </source>
</evidence>
<dbReference type="STRING" id="29920.A0A329RDK8"/>
<dbReference type="EMBL" id="MJFZ01001215">
    <property type="protein sequence ID" value="RAW22775.1"/>
    <property type="molecule type" value="Genomic_DNA"/>
</dbReference>
<sequence>MLSTDAQMSGALALVHRCAVYWSCKRQTVVAKSSTTAEFITCAMGVEEISWIKLFVEAITNVRKDTKIAVLIDSKSTIHRIINGKSSEAQKTVDVMFHSINDAHVNGLIKLEYCPTTTMLADGLTKA</sequence>
<accession>A0A329RDK8</accession>
<evidence type="ECO:0000313" key="1">
    <source>
        <dbReference type="EMBL" id="RAW22775.1"/>
    </source>
</evidence>